<dbReference type="InterPro" id="IPR036969">
    <property type="entry name" value="Citrate_synthase_sf"/>
</dbReference>
<evidence type="ECO:0000256" key="3">
    <source>
        <dbReference type="ARBA" id="ARBA00012972"/>
    </source>
</evidence>
<accession>A0ABS5KW17</accession>
<evidence type="ECO:0000313" key="5">
    <source>
        <dbReference type="EMBL" id="MBS2550271.1"/>
    </source>
</evidence>
<sequence length="154" mass="16109">MSGLGVLTGPKHGGAALAAERMLAATADPADAARVIAERLRSGERIPGLGHMVYKTGDTRGITLMNLVRTAWPDNERLAVAEALVAERSARRLPALNIDFALAAFGATAGLVPGAGQAVFAIARTAGWLAHALEEYQRQSPLRPRAVYVGPDSS</sequence>
<evidence type="ECO:0000313" key="6">
    <source>
        <dbReference type="Proteomes" id="UP000730482"/>
    </source>
</evidence>
<reference evidence="5 6" key="1">
    <citation type="submission" date="2020-02" db="EMBL/GenBank/DDBJ databases">
        <title>Acidophilic actinobacteria isolated from forest soil.</title>
        <authorList>
            <person name="Golinska P."/>
        </authorList>
    </citation>
    <scope>NUCLEOTIDE SEQUENCE [LARGE SCALE GENOMIC DNA]</scope>
    <source>
        <strain evidence="5 6">NL8</strain>
    </source>
</reference>
<organism evidence="5 6">
    <name type="scientific">Catenulispora pinistramenti</name>
    <dbReference type="NCBI Taxonomy" id="2705254"/>
    <lineage>
        <taxon>Bacteria</taxon>
        <taxon>Bacillati</taxon>
        <taxon>Actinomycetota</taxon>
        <taxon>Actinomycetes</taxon>
        <taxon>Catenulisporales</taxon>
        <taxon>Catenulisporaceae</taxon>
        <taxon>Catenulispora</taxon>
    </lineage>
</organism>
<dbReference type="PANTHER" id="PTHR11739">
    <property type="entry name" value="CITRATE SYNTHASE"/>
    <property type="match status" value="1"/>
</dbReference>
<keyword evidence="4" id="KW-0808">Transferase</keyword>
<evidence type="ECO:0000256" key="2">
    <source>
        <dbReference type="ARBA" id="ARBA00010566"/>
    </source>
</evidence>
<dbReference type="PANTHER" id="PTHR11739:SF4">
    <property type="entry name" value="CITRATE SYNTHASE, PEROXISOMAL"/>
    <property type="match status" value="1"/>
</dbReference>
<dbReference type="InterPro" id="IPR016143">
    <property type="entry name" value="Citrate_synth-like_sm_a-sub"/>
</dbReference>
<comment type="caution">
    <text evidence="5">The sequence shown here is derived from an EMBL/GenBank/DDBJ whole genome shotgun (WGS) entry which is preliminary data.</text>
</comment>
<proteinExistence type="inferred from homology"/>
<gene>
    <name evidence="5" type="ORF">KGQ19_25720</name>
</gene>
<dbReference type="SUPFAM" id="SSF48256">
    <property type="entry name" value="Citrate synthase"/>
    <property type="match status" value="1"/>
</dbReference>
<keyword evidence="6" id="KW-1185">Reference proteome</keyword>
<evidence type="ECO:0000256" key="4">
    <source>
        <dbReference type="ARBA" id="ARBA00022679"/>
    </source>
</evidence>
<dbReference type="EC" id="2.3.3.16" evidence="3"/>
<comment type="pathway">
    <text evidence="1">Carbohydrate metabolism; tricarboxylic acid cycle.</text>
</comment>
<dbReference type="InterPro" id="IPR002020">
    <property type="entry name" value="Citrate_synthase"/>
</dbReference>
<dbReference type="Pfam" id="PF00285">
    <property type="entry name" value="Citrate_synt"/>
    <property type="match status" value="1"/>
</dbReference>
<protein>
    <recommendedName>
        <fullName evidence="3">citrate synthase (unknown stereospecificity)</fullName>
        <ecNumber evidence="3">2.3.3.16</ecNumber>
    </recommendedName>
</protein>
<comment type="similarity">
    <text evidence="2">Belongs to the citrate synthase family.</text>
</comment>
<dbReference type="EMBL" id="JAAFYZ010000097">
    <property type="protein sequence ID" value="MBS2550271.1"/>
    <property type="molecule type" value="Genomic_DNA"/>
</dbReference>
<dbReference type="PRINTS" id="PR00143">
    <property type="entry name" value="CITRTSNTHASE"/>
</dbReference>
<name>A0ABS5KW17_9ACTN</name>
<dbReference type="Proteomes" id="UP000730482">
    <property type="component" value="Unassembled WGS sequence"/>
</dbReference>
<dbReference type="Gene3D" id="1.10.230.10">
    <property type="entry name" value="Cytochrome P450-Terp, domain 2"/>
    <property type="match status" value="1"/>
</dbReference>
<evidence type="ECO:0000256" key="1">
    <source>
        <dbReference type="ARBA" id="ARBA00005163"/>
    </source>
</evidence>